<protein>
    <submittedName>
        <fullName evidence="1">Uncharacterized protein</fullName>
    </submittedName>
</protein>
<dbReference type="Proteomes" id="UP000828048">
    <property type="component" value="Chromosome 8"/>
</dbReference>
<reference evidence="1 2" key="1">
    <citation type="journal article" date="2021" name="Hortic Res">
        <title>High-quality reference genome and annotation aids understanding of berry development for evergreen blueberry (Vaccinium darrowii).</title>
        <authorList>
            <person name="Yu J."/>
            <person name="Hulse-Kemp A.M."/>
            <person name="Babiker E."/>
            <person name="Staton M."/>
        </authorList>
    </citation>
    <scope>NUCLEOTIDE SEQUENCE [LARGE SCALE GENOMIC DNA]</scope>
    <source>
        <strain evidence="2">cv. NJ 8807/NJ 8810</strain>
        <tissue evidence="1">Young leaf</tissue>
    </source>
</reference>
<proteinExistence type="predicted"/>
<accession>A0ACB7YIF6</accession>
<organism evidence="1 2">
    <name type="scientific">Vaccinium darrowii</name>
    <dbReference type="NCBI Taxonomy" id="229202"/>
    <lineage>
        <taxon>Eukaryota</taxon>
        <taxon>Viridiplantae</taxon>
        <taxon>Streptophyta</taxon>
        <taxon>Embryophyta</taxon>
        <taxon>Tracheophyta</taxon>
        <taxon>Spermatophyta</taxon>
        <taxon>Magnoliopsida</taxon>
        <taxon>eudicotyledons</taxon>
        <taxon>Gunneridae</taxon>
        <taxon>Pentapetalae</taxon>
        <taxon>asterids</taxon>
        <taxon>Ericales</taxon>
        <taxon>Ericaceae</taxon>
        <taxon>Vaccinioideae</taxon>
        <taxon>Vaccinieae</taxon>
        <taxon>Vaccinium</taxon>
    </lineage>
</organism>
<comment type="caution">
    <text evidence="1">The sequence shown here is derived from an EMBL/GenBank/DDBJ whole genome shotgun (WGS) entry which is preliminary data.</text>
</comment>
<sequence length="292" mass="31670">MNSPTLSFLSLTTLSLILQFPISLTNPDASFYHACGNTFNCGSITGIAYPFRGYQDPEYCGYPGLSLYCQDNIATINITNVKYRVLDINQATQTMTIAREDIVESVCPRDLVNTTLDNSLFEYASSVVNLDFVYDCPISFSFITSLMIPIPSCNISGFSVYLDVGNRGPDLSCKSRVTVPVAGWDGSLDLKNLAQVVQGGFTVRWKVDSKGCNECTGSKGRCGFDSVTGKTTCFCPDPPYESGTCSMATEALPAKTGALPAKTALTQTGHEISEAIAQELSKHTRHRSSEFL</sequence>
<dbReference type="EMBL" id="CM037158">
    <property type="protein sequence ID" value="KAH7852609.1"/>
    <property type="molecule type" value="Genomic_DNA"/>
</dbReference>
<name>A0ACB7YIF6_9ERIC</name>
<evidence type="ECO:0000313" key="1">
    <source>
        <dbReference type="EMBL" id="KAH7852609.1"/>
    </source>
</evidence>
<evidence type="ECO:0000313" key="2">
    <source>
        <dbReference type="Proteomes" id="UP000828048"/>
    </source>
</evidence>
<keyword evidence="2" id="KW-1185">Reference proteome</keyword>
<gene>
    <name evidence="1" type="ORF">Vadar_026988</name>
</gene>